<evidence type="ECO:0000256" key="5">
    <source>
        <dbReference type="ARBA" id="ARBA00022723"/>
    </source>
</evidence>
<comment type="caution">
    <text evidence="10">The sequence shown here is derived from an EMBL/GenBank/DDBJ whole genome shotgun (WGS) entry which is preliminary data.</text>
</comment>
<dbReference type="AlphaFoldDB" id="A0AAD5XYV4"/>
<evidence type="ECO:0000313" key="11">
    <source>
        <dbReference type="Proteomes" id="UP001211065"/>
    </source>
</evidence>
<dbReference type="PANTHER" id="PTHR11615">
    <property type="entry name" value="NITRATE, FORMATE, IRON DEHYDROGENASE"/>
    <property type="match status" value="1"/>
</dbReference>
<gene>
    <name evidence="10" type="ORF">HK099_004497</name>
</gene>
<dbReference type="GO" id="GO:0046872">
    <property type="term" value="F:metal ion binding"/>
    <property type="evidence" value="ECO:0007669"/>
    <property type="project" value="UniProtKB-KW"/>
</dbReference>
<dbReference type="InterPro" id="IPR050340">
    <property type="entry name" value="Cytosolic_Fe-S_CAF"/>
</dbReference>
<keyword evidence="11" id="KW-1185">Reference proteome</keyword>
<dbReference type="GO" id="GO:0051539">
    <property type="term" value="F:4 iron, 4 sulfur cluster binding"/>
    <property type="evidence" value="ECO:0007669"/>
    <property type="project" value="UniProtKB-KW"/>
</dbReference>
<evidence type="ECO:0000313" key="10">
    <source>
        <dbReference type="EMBL" id="KAJ3226617.1"/>
    </source>
</evidence>
<evidence type="ECO:0000256" key="9">
    <source>
        <dbReference type="ARBA" id="ARBA00031269"/>
    </source>
</evidence>
<keyword evidence="7" id="KW-0411">Iron-sulfur</keyword>
<name>A0AAD5XYV4_9FUNG</name>
<evidence type="ECO:0000256" key="2">
    <source>
        <dbReference type="ARBA" id="ARBA00015854"/>
    </source>
</evidence>
<keyword evidence="5" id="KW-0479">Metal-binding</keyword>
<dbReference type="SUPFAM" id="SSF53920">
    <property type="entry name" value="Fe-only hydrogenase"/>
    <property type="match status" value="1"/>
</dbReference>
<dbReference type="Proteomes" id="UP001211065">
    <property type="component" value="Unassembled WGS sequence"/>
</dbReference>
<proteinExistence type="inferred from homology"/>
<evidence type="ECO:0000256" key="1">
    <source>
        <dbReference type="ARBA" id="ARBA00006596"/>
    </source>
</evidence>
<feature type="non-terminal residue" evidence="10">
    <location>
        <position position="1"/>
    </location>
</feature>
<reference evidence="10" key="1">
    <citation type="submission" date="2020-05" db="EMBL/GenBank/DDBJ databases">
        <title>Phylogenomic resolution of chytrid fungi.</title>
        <authorList>
            <person name="Stajich J.E."/>
            <person name="Amses K."/>
            <person name="Simmons R."/>
            <person name="Seto K."/>
            <person name="Myers J."/>
            <person name="Bonds A."/>
            <person name="Quandt C.A."/>
            <person name="Barry K."/>
            <person name="Liu P."/>
            <person name="Grigoriev I."/>
            <person name="Longcore J.E."/>
            <person name="James T.Y."/>
        </authorList>
    </citation>
    <scope>NUCLEOTIDE SEQUENCE</scope>
    <source>
        <strain evidence="10">JEL0476</strain>
    </source>
</reference>
<evidence type="ECO:0000256" key="7">
    <source>
        <dbReference type="ARBA" id="ARBA00023014"/>
    </source>
</evidence>
<sequence>MNVLIEDQFSDFVSPGQACINPVHINKSNSSKKRNIVLEDDSVFEMIDGKEEELEKVSITLQDCLACSGCITTAETVLISLQTKNQVLEILKKNEECINSGLMDDFKTVVVSISPQSRASIGAKYDLDQLT</sequence>
<keyword evidence="4" id="KW-0004">4Fe-4S</keyword>
<evidence type="ECO:0000256" key="3">
    <source>
        <dbReference type="ARBA" id="ARBA00017073"/>
    </source>
</evidence>
<evidence type="ECO:0000256" key="4">
    <source>
        <dbReference type="ARBA" id="ARBA00022485"/>
    </source>
</evidence>
<dbReference type="FunFam" id="3.30.70.20:FF:000042">
    <property type="entry name" value="Cytosolic Fe-S cluster assembly factor NAR1"/>
    <property type="match status" value="1"/>
</dbReference>
<evidence type="ECO:0000256" key="8">
    <source>
        <dbReference type="ARBA" id="ARBA00025099"/>
    </source>
</evidence>
<dbReference type="EMBL" id="JADGJW010000032">
    <property type="protein sequence ID" value="KAJ3226617.1"/>
    <property type="molecule type" value="Genomic_DNA"/>
</dbReference>
<accession>A0AAD5XYV4</accession>
<protein>
    <recommendedName>
        <fullName evidence="2">Cytosolic Fe-S cluster assembly factor NAR1</fullName>
    </recommendedName>
    <alternativeName>
        <fullName evidence="3">Cytosolic Fe-S cluster assembly factor nar1</fullName>
    </alternativeName>
    <alternativeName>
        <fullName evidence="9">Nuclear architecture-related protein 1</fullName>
    </alternativeName>
</protein>
<evidence type="ECO:0000256" key="6">
    <source>
        <dbReference type="ARBA" id="ARBA00023004"/>
    </source>
</evidence>
<keyword evidence="6" id="KW-0408">Iron</keyword>
<dbReference type="InterPro" id="IPR009016">
    <property type="entry name" value="Fe_hydrogenase"/>
</dbReference>
<comment type="function">
    <text evidence="8">Component of the cytosolic Fe/S protein assembly machinery. Required for maturation of extramitochondrial Fe/S proteins. May play a role in the transfer of pre-assembled Fe/S clusters to target apoproteins.</text>
</comment>
<comment type="similarity">
    <text evidence="1">Belongs to the NARF family.</text>
</comment>
<organism evidence="10 11">
    <name type="scientific">Clydaea vesicula</name>
    <dbReference type="NCBI Taxonomy" id="447962"/>
    <lineage>
        <taxon>Eukaryota</taxon>
        <taxon>Fungi</taxon>
        <taxon>Fungi incertae sedis</taxon>
        <taxon>Chytridiomycota</taxon>
        <taxon>Chytridiomycota incertae sedis</taxon>
        <taxon>Chytridiomycetes</taxon>
        <taxon>Lobulomycetales</taxon>
        <taxon>Lobulomycetaceae</taxon>
        <taxon>Clydaea</taxon>
    </lineage>
</organism>